<gene>
    <name evidence="1" type="ORF">MLD38_018517</name>
</gene>
<proteinExistence type="predicted"/>
<dbReference type="Proteomes" id="UP001057402">
    <property type="component" value="Chromosome 5"/>
</dbReference>
<evidence type="ECO:0000313" key="1">
    <source>
        <dbReference type="EMBL" id="KAI4370137.1"/>
    </source>
</evidence>
<sequence length="359" mass="38886">MMMMILTQKSLMFRLLVLLLFSSAIPTYSQQADVKSWCGKTPYPQPCVYYLSGHPTLNVSISQKPDFLALSIRLALDRANLARDHTHSLGSKCRDESEKAAWYDCLQLYDQTILRLNHTVGLQCTQTDAQTWLSTALTNLETCHAGFAELAVTDYVFPMMSNNVSKLISNALALNYAPYSPSTEYSGGLPTWLKPGDRKLLQASSPASQANIVVAQDGSGNYKTINEAITAASKRSGTSRYIIYIKTGVYNENVEVGNKLKNIMFVGDGMGKTIITGSRSVGGGYTTFRSATVAAVGDGFIARDLTIRNTAGSSTANRVKWGGYHTINSSTEASRFTVGSFIAGNSWLPATGVAFTAGL</sequence>
<reference evidence="2" key="1">
    <citation type="journal article" date="2023" name="Front. Plant Sci.">
        <title>Chromosomal-level genome assembly of Melastoma candidum provides insights into trichome evolution.</title>
        <authorList>
            <person name="Zhong Y."/>
            <person name="Wu W."/>
            <person name="Sun C."/>
            <person name="Zou P."/>
            <person name="Liu Y."/>
            <person name="Dai S."/>
            <person name="Zhou R."/>
        </authorList>
    </citation>
    <scope>NUCLEOTIDE SEQUENCE [LARGE SCALE GENOMIC DNA]</scope>
</reference>
<name>A0ACB9QTH7_9MYRT</name>
<dbReference type="EMBL" id="CM042884">
    <property type="protein sequence ID" value="KAI4370137.1"/>
    <property type="molecule type" value="Genomic_DNA"/>
</dbReference>
<accession>A0ACB9QTH7</accession>
<keyword evidence="2" id="KW-1185">Reference proteome</keyword>
<protein>
    <submittedName>
        <fullName evidence="1">Uncharacterized protein</fullName>
    </submittedName>
</protein>
<evidence type="ECO:0000313" key="2">
    <source>
        <dbReference type="Proteomes" id="UP001057402"/>
    </source>
</evidence>
<organism evidence="1 2">
    <name type="scientific">Melastoma candidum</name>
    <dbReference type="NCBI Taxonomy" id="119954"/>
    <lineage>
        <taxon>Eukaryota</taxon>
        <taxon>Viridiplantae</taxon>
        <taxon>Streptophyta</taxon>
        <taxon>Embryophyta</taxon>
        <taxon>Tracheophyta</taxon>
        <taxon>Spermatophyta</taxon>
        <taxon>Magnoliopsida</taxon>
        <taxon>eudicotyledons</taxon>
        <taxon>Gunneridae</taxon>
        <taxon>Pentapetalae</taxon>
        <taxon>rosids</taxon>
        <taxon>malvids</taxon>
        <taxon>Myrtales</taxon>
        <taxon>Melastomataceae</taxon>
        <taxon>Melastomatoideae</taxon>
        <taxon>Melastomateae</taxon>
        <taxon>Melastoma</taxon>
    </lineage>
</organism>
<comment type="caution">
    <text evidence="1">The sequence shown here is derived from an EMBL/GenBank/DDBJ whole genome shotgun (WGS) entry which is preliminary data.</text>
</comment>